<reference evidence="2" key="1">
    <citation type="journal article" date="2020" name="MBio">
        <title>A New Family of DNA Viruses Causing Disease in Crustaceans from Diverse Aquatic Biomes.</title>
        <authorList>
            <person name="Subramaniam K."/>
            <person name="Behringer D.C."/>
            <person name="Bojko J."/>
            <person name="Yutin N."/>
            <person name="Clark A.S."/>
            <person name="Bateman K.S."/>
            <person name="van Aerle R."/>
            <person name="Bass D."/>
            <person name="Kerr R.C."/>
            <person name="Koonin E.V."/>
            <person name="Stentiford G.D."/>
            <person name="Waltzek T.B."/>
        </authorList>
    </citation>
    <scope>NUCLEOTIDE SEQUENCE</scope>
</reference>
<feature type="transmembrane region" description="Helical" evidence="1">
    <location>
        <begin position="34"/>
        <end position="58"/>
    </location>
</feature>
<name>A0A6G9HDC4_9VIRU</name>
<feature type="transmembrane region" description="Helical" evidence="1">
    <location>
        <begin position="104"/>
        <end position="123"/>
    </location>
</feature>
<sequence length="262" mass="30014">MCQSRLEPRSDDNMSSSLAILSGLSSLFREAREFLGGLVLVKGKLLCVLTMLQIYILFHRHFVTDVYYTCVSGFDSTVEIREGTVPRTCMTVTGHGYLKRNNEFLIALGLLHCLSDGTFSLFLTARKINILLTIFAFKLLLCMRYIYFIVEASNCLQKKTVWGEIDSIYNYNNTCLFVYPHRFDCTIKTGTISFGREERFICYNSDYETLNYFVIINLCIHIFGCFLYLFYIMYTVCSNMFRRLGAGDGGCCSGDKVCRCCV</sequence>
<organism evidence="2">
    <name type="scientific">Carcinus maenas virus 1</name>
    <dbReference type="NCBI Taxonomy" id="2704945"/>
    <lineage>
        <taxon>Viruses</taxon>
    </lineage>
</organism>
<feature type="transmembrane region" description="Helical" evidence="1">
    <location>
        <begin position="212"/>
        <end position="234"/>
    </location>
</feature>
<gene>
    <name evidence="2" type="primary">ORF46a</name>
</gene>
<evidence type="ECO:0000313" key="2">
    <source>
        <dbReference type="EMBL" id="QIQ08553.1"/>
    </source>
</evidence>
<feature type="transmembrane region" description="Helical" evidence="1">
    <location>
        <begin position="130"/>
        <end position="150"/>
    </location>
</feature>
<keyword evidence="1" id="KW-0472">Membrane</keyword>
<accession>A0A6G9HDC4</accession>
<protein>
    <submittedName>
        <fullName evidence="2">Membrane protein</fullName>
    </submittedName>
</protein>
<proteinExistence type="predicted"/>
<evidence type="ECO:0000256" key="1">
    <source>
        <dbReference type="SAM" id="Phobius"/>
    </source>
</evidence>
<keyword evidence="1" id="KW-0812">Transmembrane</keyword>
<keyword evidence="1" id="KW-1133">Transmembrane helix</keyword>
<dbReference type="EMBL" id="MN604015">
    <property type="protein sequence ID" value="QIQ08553.1"/>
    <property type="molecule type" value="Genomic_DNA"/>
</dbReference>